<evidence type="ECO:0000256" key="1">
    <source>
        <dbReference type="SAM" id="Phobius"/>
    </source>
</evidence>
<keyword evidence="1" id="KW-0812">Transmembrane</keyword>
<dbReference type="Proteomes" id="UP000276133">
    <property type="component" value="Unassembled WGS sequence"/>
</dbReference>
<evidence type="ECO:0000313" key="3">
    <source>
        <dbReference type="Proteomes" id="UP000276133"/>
    </source>
</evidence>
<dbReference type="EMBL" id="REGN01003523">
    <property type="protein sequence ID" value="RNA22161.1"/>
    <property type="molecule type" value="Genomic_DNA"/>
</dbReference>
<gene>
    <name evidence="2" type="ORF">BpHYR1_014929</name>
</gene>
<feature type="non-terminal residue" evidence="2">
    <location>
        <position position="496"/>
    </location>
</feature>
<keyword evidence="1" id="KW-0472">Membrane</keyword>
<name>A0A3M7RFA2_BRAPC</name>
<feature type="transmembrane region" description="Helical" evidence="1">
    <location>
        <begin position="297"/>
        <end position="318"/>
    </location>
</feature>
<feature type="transmembrane region" description="Helical" evidence="1">
    <location>
        <begin position="200"/>
        <end position="219"/>
    </location>
</feature>
<keyword evidence="3" id="KW-1185">Reference proteome</keyword>
<evidence type="ECO:0000313" key="2">
    <source>
        <dbReference type="EMBL" id="RNA22161.1"/>
    </source>
</evidence>
<accession>A0A3M7RFA2</accession>
<keyword evidence="1" id="KW-1133">Transmembrane helix</keyword>
<comment type="caution">
    <text evidence="2">The sequence shown here is derived from an EMBL/GenBank/DDBJ whole genome shotgun (WGS) entry which is preliminary data.</text>
</comment>
<dbReference type="OrthoDB" id="10538850at2759"/>
<feature type="transmembrane region" description="Helical" evidence="1">
    <location>
        <begin position="338"/>
        <end position="364"/>
    </location>
</feature>
<protein>
    <submittedName>
        <fullName evidence="2">Uncharacterized protein</fullName>
    </submittedName>
</protein>
<feature type="transmembrane region" description="Helical" evidence="1">
    <location>
        <begin position="264"/>
        <end position="285"/>
    </location>
</feature>
<proteinExistence type="predicted"/>
<organism evidence="2 3">
    <name type="scientific">Brachionus plicatilis</name>
    <name type="common">Marine rotifer</name>
    <name type="synonym">Brachionus muelleri</name>
    <dbReference type="NCBI Taxonomy" id="10195"/>
    <lineage>
        <taxon>Eukaryota</taxon>
        <taxon>Metazoa</taxon>
        <taxon>Spiralia</taxon>
        <taxon>Gnathifera</taxon>
        <taxon>Rotifera</taxon>
        <taxon>Eurotatoria</taxon>
        <taxon>Monogononta</taxon>
        <taxon>Pseudotrocha</taxon>
        <taxon>Ploima</taxon>
        <taxon>Brachionidae</taxon>
        <taxon>Brachionus</taxon>
    </lineage>
</organism>
<reference evidence="2 3" key="1">
    <citation type="journal article" date="2018" name="Sci. Rep.">
        <title>Genomic signatures of local adaptation to the degree of environmental predictability in rotifers.</title>
        <authorList>
            <person name="Franch-Gras L."/>
            <person name="Hahn C."/>
            <person name="Garcia-Roger E.M."/>
            <person name="Carmona M.J."/>
            <person name="Serra M."/>
            <person name="Gomez A."/>
        </authorList>
    </citation>
    <scope>NUCLEOTIDE SEQUENCE [LARGE SCALE GENOMIC DNA]</scope>
    <source>
        <strain evidence="2">HYR1</strain>
    </source>
</reference>
<sequence>MDFDKLFELSEKIKIIDFNKENWAITLAVNQNCLTIPNRYIMVTIEPKKKAVALAELKNYVNLTFEANLYEAIIGESIKMTCKGQNLSPADIVWIVYSIKSPFEQRVIFSDNIYIGNSSRKYSIETELISDDFLTTSLNIHNVDKNDELFGYQCVCNIYKRCSTTNHAKANASIVAVMLTTPSKLDAFKPICLFGVFNTIQYSLVIFCFCVLLVTTFMFHFSSKRKLFEKILTWTIVVICVLGQVMAILLWIKHGSSNESVSVYIISIMLVGCIILWTLNLQSAIRLNLKNDLKTMNLVLIVADTVMELLSSILLVLTNSHCSGFSLLIPLKNFDYSYLEIISASLLLLFAILLFIISSIIFYFNFEKQKKEMTIVQPIRSNESVFITNNIINPTINNSENKIIEASISSIERSMRFFGKNIVDDYRSNSSSLSNVKLEHSVSFQDNSEANLLEKDFNRGCLSNLDHRSLAMAKRTKSNFSNYDKLKNESFYLNSG</sequence>
<dbReference type="AlphaFoldDB" id="A0A3M7RFA2"/>
<feature type="transmembrane region" description="Helical" evidence="1">
    <location>
        <begin position="231"/>
        <end position="252"/>
    </location>
</feature>